<dbReference type="EMBL" id="BGZK01001019">
    <property type="protein sequence ID" value="GBP68650.1"/>
    <property type="molecule type" value="Genomic_DNA"/>
</dbReference>
<gene>
    <name evidence="1" type="ORF">EVAR_47656_1</name>
</gene>
<protein>
    <submittedName>
        <fullName evidence="1">Uncharacterized protein</fullName>
    </submittedName>
</protein>
<evidence type="ECO:0000313" key="2">
    <source>
        <dbReference type="Proteomes" id="UP000299102"/>
    </source>
</evidence>
<organism evidence="1 2">
    <name type="scientific">Eumeta variegata</name>
    <name type="common">Bagworm moth</name>
    <name type="synonym">Eumeta japonica</name>
    <dbReference type="NCBI Taxonomy" id="151549"/>
    <lineage>
        <taxon>Eukaryota</taxon>
        <taxon>Metazoa</taxon>
        <taxon>Ecdysozoa</taxon>
        <taxon>Arthropoda</taxon>
        <taxon>Hexapoda</taxon>
        <taxon>Insecta</taxon>
        <taxon>Pterygota</taxon>
        <taxon>Neoptera</taxon>
        <taxon>Endopterygota</taxon>
        <taxon>Lepidoptera</taxon>
        <taxon>Glossata</taxon>
        <taxon>Ditrysia</taxon>
        <taxon>Tineoidea</taxon>
        <taxon>Psychidae</taxon>
        <taxon>Oiketicinae</taxon>
        <taxon>Eumeta</taxon>
    </lineage>
</organism>
<keyword evidence="2" id="KW-1185">Reference proteome</keyword>
<comment type="caution">
    <text evidence="1">The sequence shown here is derived from an EMBL/GenBank/DDBJ whole genome shotgun (WGS) entry which is preliminary data.</text>
</comment>
<dbReference type="AlphaFoldDB" id="A0A4C1XZJ4"/>
<evidence type="ECO:0000313" key="1">
    <source>
        <dbReference type="EMBL" id="GBP68650.1"/>
    </source>
</evidence>
<name>A0A4C1XZJ4_EUMVA</name>
<dbReference type="Proteomes" id="UP000299102">
    <property type="component" value="Unassembled WGS sequence"/>
</dbReference>
<accession>A0A4C1XZJ4</accession>
<sequence length="100" mass="10794">MPTARAAEGNENVQAEAFGLIHLLATDVVEAARGYPNSSAVFSAVGYGKGSSPKRESLIPLTRRLVVFSRNFPRVLLPGNRAPPLPPRAPRRLLIRTAGY</sequence>
<proteinExistence type="predicted"/>
<reference evidence="1 2" key="1">
    <citation type="journal article" date="2019" name="Commun. Biol.">
        <title>The bagworm genome reveals a unique fibroin gene that provides high tensile strength.</title>
        <authorList>
            <person name="Kono N."/>
            <person name="Nakamura H."/>
            <person name="Ohtoshi R."/>
            <person name="Tomita M."/>
            <person name="Numata K."/>
            <person name="Arakawa K."/>
        </authorList>
    </citation>
    <scope>NUCLEOTIDE SEQUENCE [LARGE SCALE GENOMIC DNA]</scope>
</reference>